<organism evidence="5 6">
    <name type="scientific">Kibdelosporangium lantanae</name>
    <dbReference type="NCBI Taxonomy" id="1497396"/>
    <lineage>
        <taxon>Bacteria</taxon>
        <taxon>Bacillati</taxon>
        <taxon>Actinomycetota</taxon>
        <taxon>Actinomycetes</taxon>
        <taxon>Pseudonocardiales</taxon>
        <taxon>Pseudonocardiaceae</taxon>
        <taxon>Kibdelosporangium</taxon>
    </lineage>
</organism>
<evidence type="ECO:0000259" key="4">
    <source>
        <dbReference type="Pfam" id="PF07836"/>
    </source>
</evidence>
<feature type="domain" description="DmpG-like communication" evidence="4">
    <location>
        <begin position="55"/>
        <end position="117"/>
    </location>
</feature>
<dbReference type="InterPro" id="IPR013785">
    <property type="entry name" value="Aldolase_TIM"/>
</dbReference>
<dbReference type="Pfam" id="PF16499">
    <property type="entry name" value="Melibiase_2"/>
    <property type="match status" value="1"/>
</dbReference>
<evidence type="ECO:0000256" key="3">
    <source>
        <dbReference type="ARBA" id="ARBA00023295"/>
    </source>
</evidence>
<dbReference type="EMBL" id="JBHTIS010002176">
    <property type="protein sequence ID" value="MFD1049434.1"/>
    <property type="molecule type" value="Genomic_DNA"/>
</dbReference>
<dbReference type="SUPFAM" id="SSF89000">
    <property type="entry name" value="post-HMGL domain-like"/>
    <property type="match status" value="1"/>
</dbReference>
<keyword evidence="6" id="KW-1185">Reference proteome</keyword>
<feature type="non-terminal residue" evidence="5">
    <location>
        <position position="1"/>
    </location>
</feature>
<comment type="similarity">
    <text evidence="1">Belongs to the glycosyl hydrolase 27 family.</text>
</comment>
<sequence>GNLVPDPVKFPNGISGVATYVHSLGLKLGIETGVDFFKIVDAAEDVVLPTMPEECRLDRMALLMGYAGVYSSFLKHAYRQAERYQVSGAEILVEAGRRKLVGGQEDQLADIAIKLAQR</sequence>
<dbReference type="InterPro" id="IPR012425">
    <property type="entry name" value="DmpG_comm"/>
</dbReference>
<keyword evidence="3" id="KW-0326">Glycosidase</keyword>
<evidence type="ECO:0000313" key="5">
    <source>
        <dbReference type="EMBL" id="MFD1049434.1"/>
    </source>
</evidence>
<evidence type="ECO:0000256" key="1">
    <source>
        <dbReference type="ARBA" id="ARBA00009743"/>
    </source>
</evidence>
<dbReference type="Pfam" id="PF07836">
    <property type="entry name" value="DmpG_comm"/>
    <property type="match status" value="1"/>
</dbReference>
<evidence type="ECO:0000313" key="6">
    <source>
        <dbReference type="Proteomes" id="UP001597045"/>
    </source>
</evidence>
<comment type="caution">
    <text evidence="5">The sequence shown here is derived from an EMBL/GenBank/DDBJ whole genome shotgun (WGS) entry which is preliminary data.</text>
</comment>
<proteinExistence type="inferred from homology"/>
<accession>A0ABW3MJN0</accession>
<protein>
    <recommendedName>
        <fullName evidence="4">DmpG-like communication domain-containing protein</fullName>
    </recommendedName>
</protein>
<dbReference type="Proteomes" id="UP001597045">
    <property type="component" value="Unassembled WGS sequence"/>
</dbReference>
<gene>
    <name evidence="5" type="ORF">ACFQ1S_29825</name>
</gene>
<dbReference type="SUPFAM" id="SSF51445">
    <property type="entry name" value="(Trans)glycosidases"/>
    <property type="match status" value="1"/>
</dbReference>
<evidence type="ECO:0000256" key="2">
    <source>
        <dbReference type="ARBA" id="ARBA00022801"/>
    </source>
</evidence>
<dbReference type="InterPro" id="IPR017853">
    <property type="entry name" value="GH"/>
</dbReference>
<dbReference type="Gene3D" id="3.20.20.70">
    <property type="entry name" value="Aldolase class I"/>
    <property type="match status" value="1"/>
</dbReference>
<dbReference type="Gene3D" id="1.10.8.60">
    <property type="match status" value="1"/>
</dbReference>
<dbReference type="InterPro" id="IPR002241">
    <property type="entry name" value="Glyco_hydro_27"/>
</dbReference>
<reference evidence="6" key="1">
    <citation type="journal article" date="2019" name="Int. J. Syst. Evol. Microbiol.">
        <title>The Global Catalogue of Microorganisms (GCM) 10K type strain sequencing project: providing services to taxonomists for standard genome sequencing and annotation.</title>
        <authorList>
            <consortium name="The Broad Institute Genomics Platform"/>
            <consortium name="The Broad Institute Genome Sequencing Center for Infectious Disease"/>
            <person name="Wu L."/>
            <person name="Ma J."/>
        </authorList>
    </citation>
    <scope>NUCLEOTIDE SEQUENCE [LARGE SCALE GENOMIC DNA]</scope>
    <source>
        <strain evidence="6">JCM 31486</strain>
    </source>
</reference>
<name>A0ABW3MJN0_9PSEU</name>
<keyword evidence="2" id="KW-0378">Hydrolase</keyword>